<protein>
    <recommendedName>
        <fullName evidence="4">Transmembrane protein</fullName>
    </recommendedName>
</protein>
<sequence>MLALIAKLIDRSPNRVRAHKCALDFLTAIVAAILLVLAAQPTWAHSRRESNATVTGIAIPSLTHGQMAVISDYRKKILNLAATQSTSQDAPFSRVLNFARIQFAYCMWGLVPYSVKDEASPFNECSHAYLAATKELLIKMSQENPANEQVVELMTQIDMDMVRNNTSLVLCQYSDESFNTADVIKPDFRRVALHPPSFAAFAGFLVIIVGGFFVAARATRVSAR</sequence>
<name>A0A371XIB0_9HYPH</name>
<evidence type="ECO:0000313" key="2">
    <source>
        <dbReference type="EMBL" id="RFC68970.1"/>
    </source>
</evidence>
<dbReference type="AlphaFoldDB" id="A0A371XIB0"/>
<evidence type="ECO:0000256" key="1">
    <source>
        <dbReference type="SAM" id="Phobius"/>
    </source>
</evidence>
<keyword evidence="1" id="KW-0812">Transmembrane</keyword>
<comment type="caution">
    <text evidence="2">The sequence shown here is derived from an EMBL/GenBank/DDBJ whole genome shotgun (WGS) entry which is preliminary data.</text>
</comment>
<evidence type="ECO:0008006" key="4">
    <source>
        <dbReference type="Google" id="ProtNLM"/>
    </source>
</evidence>
<gene>
    <name evidence="2" type="ORF">DY251_04965</name>
</gene>
<evidence type="ECO:0000313" key="3">
    <source>
        <dbReference type="Proteomes" id="UP000262379"/>
    </source>
</evidence>
<dbReference type="Proteomes" id="UP000262379">
    <property type="component" value="Unassembled WGS sequence"/>
</dbReference>
<reference evidence="3" key="1">
    <citation type="submission" date="2018-08" db="EMBL/GenBank/DDBJ databases">
        <authorList>
            <person name="Im W.T."/>
        </authorList>
    </citation>
    <scope>NUCLEOTIDE SEQUENCE [LARGE SCALE GENOMIC DNA]</scope>
    <source>
        <strain evidence="3">LA-28</strain>
    </source>
</reference>
<keyword evidence="3" id="KW-1185">Reference proteome</keyword>
<accession>A0A371XIB0</accession>
<proteinExistence type="predicted"/>
<keyword evidence="1" id="KW-0472">Membrane</keyword>
<organism evidence="2 3">
    <name type="scientific">Mesorhizobium denitrificans</name>
    <dbReference type="NCBI Taxonomy" id="2294114"/>
    <lineage>
        <taxon>Bacteria</taxon>
        <taxon>Pseudomonadati</taxon>
        <taxon>Pseudomonadota</taxon>
        <taxon>Alphaproteobacteria</taxon>
        <taxon>Hyphomicrobiales</taxon>
        <taxon>Phyllobacteriaceae</taxon>
        <taxon>Mesorhizobium</taxon>
    </lineage>
</organism>
<feature type="transmembrane region" description="Helical" evidence="1">
    <location>
        <begin position="21"/>
        <end position="39"/>
    </location>
</feature>
<feature type="transmembrane region" description="Helical" evidence="1">
    <location>
        <begin position="198"/>
        <end position="216"/>
    </location>
</feature>
<dbReference type="EMBL" id="QURN01000003">
    <property type="protein sequence ID" value="RFC68970.1"/>
    <property type="molecule type" value="Genomic_DNA"/>
</dbReference>
<keyword evidence="1" id="KW-1133">Transmembrane helix</keyword>